<gene>
    <name evidence="4" type="ORF">DFA_11138</name>
</gene>
<feature type="chain" id="PRO_5003314003" description="ComC supersandwich domain-containing protein" evidence="2">
    <location>
        <begin position="29"/>
        <end position="1039"/>
    </location>
</feature>
<keyword evidence="1" id="KW-1133">Transmembrane helix</keyword>
<evidence type="ECO:0000313" key="4">
    <source>
        <dbReference type="EMBL" id="EGG13377.1"/>
    </source>
</evidence>
<dbReference type="Gene3D" id="3.80.10.10">
    <property type="entry name" value="Ribonuclease Inhibitor"/>
    <property type="match status" value="2"/>
</dbReference>
<dbReference type="PANTHER" id="PTHR24032">
    <property type="entry name" value="EGF-LIKE DOMAIN-CONTAINING PROTEIN-RELATED-RELATED"/>
    <property type="match status" value="1"/>
</dbReference>
<dbReference type="AlphaFoldDB" id="F4QF18"/>
<evidence type="ECO:0000313" key="5">
    <source>
        <dbReference type="Proteomes" id="UP000007797"/>
    </source>
</evidence>
<dbReference type="KEGG" id="dfa:DFA_11138"/>
<dbReference type="Proteomes" id="UP000007797">
    <property type="component" value="Unassembled WGS sequence"/>
</dbReference>
<dbReference type="GeneID" id="14865389"/>
<reference evidence="5" key="1">
    <citation type="journal article" date="2011" name="Genome Res.">
        <title>Phylogeny-wide analysis of social amoeba genomes highlights ancient origins for complex intercellular communication.</title>
        <authorList>
            <person name="Heidel A.J."/>
            <person name="Lawal H.M."/>
            <person name="Felder M."/>
            <person name="Schilde C."/>
            <person name="Helps N.R."/>
            <person name="Tunggal B."/>
            <person name="Rivero F."/>
            <person name="John U."/>
            <person name="Schleicher M."/>
            <person name="Eichinger L."/>
            <person name="Platzer M."/>
            <person name="Noegel A.A."/>
            <person name="Schaap P."/>
            <person name="Gloeckner G."/>
        </authorList>
    </citation>
    <scope>NUCLEOTIDE SEQUENCE [LARGE SCALE GENOMIC DNA]</scope>
    <source>
        <strain evidence="5">SH3</strain>
    </source>
</reference>
<dbReference type="Pfam" id="PF22933">
    <property type="entry name" value="ComC_SSD"/>
    <property type="match status" value="1"/>
</dbReference>
<dbReference type="PANTHER" id="PTHR24032:SF16">
    <property type="entry name" value="EGF-LIKE DOMAIN-CONTAINING PROTEIN"/>
    <property type="match status" value="1"/>
</dbReference>
<feature type="signal peptide" evidence="2">
    <location>
        <begin position="1"/>
        <end position="28"/>
    </location>
</feature>
<evidence type="ECO:0000259" key="3">
    <source>
        <dbReference type="Pfam" id="PF22933"/>
    </source>
</evidence>
<dbReference type="InterPro" id="IPR053331">
    <property type="entry name" value="EGF-like_comC"/>
</dbReference>
<proteinExistence type="predicted"/>
<organism evidence="4 5">
    <name type="scientific">Cavenderia fasciculata</name>
    <name type="common">Slime mold</name>
    <name type="synonym">Dictyostelium fasciculatum</name>
    <dbReference type="NCBI Taxonomy" id="261658"/>
    <lineage>
        <taxon>Eukaryota</taxon>
        <taxon>Amoebozoa</taxon>
        <taxon>Evosea</taxon>
        <taxon>Eumycetozoa</taxon>
        <taxon>Dictyostelia</taxon>
        <taxon>Acytosteliales</taxon>
        <taxon>Cavenderiaceae</taxon>
        <taxon>Cavenderia</taxon>
    </lineage>
</organism>
<sequence length="1039" mass="115130">MTFNKRVSFLAIVVAVLVCNFNISHVSSQQIPQEELDSVKWMIQQVGNNLLPLDATLCNAKPYVKCTNENNVLHFTELYINVTTYVNIGLPDSNVAQFNLPYLKILEYRTADQVAATTDAQLFIGRVKNMPNLTRLVIENDPSLVLVPSDFPINCPKLTELYLLNNSYLTSIPGFFNQSNLETIVITKPLVSVSPLSNIYLDSYIQLVQLKNLTLRINPTVANITLLFDVNSFPLLTNFDLSLNTSVQNTYTVTWNSPAPNQNIRIESYNAELSFVDFSPALLQSIEIVGPRAYINPIATNAYTKLANITYSSNGKFDFPLISSWPPALRNLNFVNNNLNSFPSVILPAGLQSFNLENSKIKSPINGSIFTNVLPGGGKLKLNLNNNPEMTGALPDSFCSLASLELLNTGITIFPSCFKCFKDVYPNIIKINTPIPQIICGPTFTTTNNSLIKLGAIIQIQGSLLGWGNPDYNIQAIVPNSHLLMTNNVLGLTSVTFALNPLTPRTTYTFDVVDTTIKVKYGMDIQSTFINSPQSPYYEVKVWFDYINPNVQQSIRFNGQPCAIRSIGTTSVICRMNSLPDGNYTLIVTNAYMTQSIQNAKVTSITYPVVSSAQLTTVDFTTTTLELFGYFGNSPNIVNILLNQTIQCSGSMTKNSSYILCTADPRKLITPGPLSILVTVDSSSAVLNNLVFIPYPPSTNLKQKCIDETQNCYGHGECNDQGICICQQGYQDNCKLKVEPNVTFVKNETQPTATFQLDNSTTLDDYKFEFSMVSIEEIDSDNNIVSQLITNNWTVSYDNSTTSVDRLVYTLSPSPLQPLVTIQTTIEFSNISRSVLFGDTLLNVSANSIKIGVNVTNWNFQSFLTHLRIVFTTTLDADQQSFVENCQETQIPIFSDDEASTESYLRVIKGSTQFYGRFLSYSYSNGRKTFTKNEFINQTRIVGQQGQDGNLYTAYIGIHVPQCSSCLLDPDFSALVTPKNENTGHCGDDNDNSQVWKIAVGASVGGAVFIALLIGTIIYLKDRGVQHESELILYTFTDS</sequence>
<feature type="domain" description="ComC supersandwich" evidence="3">
    <location>
        <begin position="764"/>
        <end position="975"/>
    </location>
</feature>
<keyword evidence="5" id="KW-1185">Reference proteome</keyword>
<dbReference type="SUPFAM" id="SSF52058">
    <property type="entry name" value="L domain-like"/>
    <property type="match status" value="1"/>
</dbReference>
<dbReference type="InterPro" id="IPR032675">
    <property type="entry name" value="LRR_dom_sf"/>
</dbReference>
<keyword evidence="1" id="KW-0472">Membrane</keyword>
<name>F4QF18_CACFS</name>
<protein>
    <recommendedName>
        <fullName evidence="3">ComC supersandwich domain-containing protein</fullName>
    </recommendedName>
</protein>
<keyword evidence="1" id="KW-0812">Transmembrane</keyword>
<dbReference type="EMBL" id="GL883029">
    <property type="protein sequence ID" value="EGG13377.1"/>
    <property type="molecule type" value="Genomic_DNA"/>
</dbReference>
<dbReference type="RefSeq" id="XP_004350081.1">
    <property type="nucleotide sequence ID" value="XM_004350031.1"/>
</dbReference>
<evidence type="ECO:0000256" key="1">
    <source>
        <dbReference type="SAM" id="Phobius"/>
    </source>
</evidence>
<feature type="transmembrane region" description="Helical" evidence="1">
    <location>
        <begin position="995"/>
        <end position="1020"/>
    </location>
</feature>
<keyword evidence="2" id="KW-0732">Signal</keyword>
<evidence type="ECO:0000256" key="2">
    <source>
        <dbReference type="SAM" id="SignalP"/>
    </source>
</evidence>
<dbReference type="InterPro" id="IPR054484">
    <property type="entry name" value="ComC_SSD"/>
</dbReference>
<accession>F4QF18</accession>